<dbReference type="AlphaFoldDB" id="A0AAD8NFR6"/>
<gene>
    <name evidence="2" type="ORF">QVD17_41586</name>
</gene>
<keyword evidence="1" id="KW-1133">Transmembrane helix</keyword>
<comment type="caution">
    <text evidence="2">The sequence shown here is derived from an EMBL/GenBank/DDBJ whole genome shotgun (WGS) entry which is preliminary data.</text>
</comment>
<organism evidence="2 3">
    <name type="scientific">Tagetes erecta</name>
    <name type="common">African marigold</name>
    <dbReference type="NCBI Taxonomy" id="13708"/>
    <lineage>
        <taxon>Eukaryota</taxon>
        <taxon>Viridiplantae</taxon>
        <taxon>Streptophyta</taxon>
        <taxon>Embryophyta</taxon>
        <taxon>Tracheophyta</taxon>
        <taxon>Spermatophyta</taxon>
        <taxon>Magnoliopsida</taxon>
        <taxon>eudicotyledons</taxon>
        <taxon>Gunneridae</taxon>
        <taxon>Pentapetalae</taxon>
        <taxon>asterids</taxon>
        <taxon>campanulids</taxon>
        <taxon>Asterales</taxon>
        <taxon>Asteraceae</taxon>
        <taxon>Asteroideae</taxon>
        <taxon>Heliantheae alliance</taxon>
        <taxon>Tageteae</taxon>
        <taxon>Tagetes</taxon>
    </lineage>
</organism>
<keyword evidence="1" id="KW-0472">Membrane</keyword>
<feature type="transmembrane region" description="Helical" evidence="1">
    <location>
        <begin position="6"/>
        <end position="30"/>
    </location>
</feature>
<name>A0AAD8NFR6_TARER</name>
<dbReference type="Proteomes" id="UP001229421">
    <property type="component" value="Unassembled WGS sequence"/>
</dbReference>
<evidence type="ECO:0000256" key="1">
    <source>
        <dbReference type="SAM" id="Phobius"/>
    </source>
</evidence>
<evidence type="ECO:0000313" key="3">
    <source>
        <dbReference type="Proteomes" id="UP001229421"/>
    </source>
</evidence>
<proteinExistence type="predicted"/>
<evidence type="ECO:0000313" key="2">
    <source>
        <dbReference type="EMBL" id="KAK1406293.1"/>
    </source>
</evidence>
<keyword evidence="1" id="KW-0812">Transmembrane</keyword>
<reference evidence="2" key="1">
    <citation type="journal article" date="2023" name="bioRxiv">
        <title>Improved chromosome-level genome assembly for marigold (Tagetes erecta).</title>
        <authorList>
            <person name="Jiang F."/>
            <person name="Yuan L."/>
            <person name="Wang S."/>
            <person name="Wang H."/>
            <person name="Xu D."/>
            <person name="Wang A."/>
            <person name="Fan W."/>
        </authorList>
    </citation>
    <scope>NUCLEOTIDE SEQUENCE</scope>
    <source>
        <strain evidence="2">WSJ</strain>
        <tissue evidence="2">Leaf</tissue>
    </source>
</reference>
<dbReference type="EMBL" id="JAUHHV010000012">
    <property type="protein sequence ID" value="KAK1406293.1"/>
    <property type="molecule type" value="Genomic_DNA"/>
</dbReference>
<keyword evidence="3" id="KW-1185">Reference proteome</keyword>
<protein>
    <submittedName>
        <fullName evidence="2">Uncharacterized protein</fullName>
    </submittedName>
</protein>
<accession>A0AAD8NFR6</accession>
<sequence length="114" mass="12815">MKFIFFGLHVFYCEMYLFCYIILVIMYRVGCGKSGANAKKGGVVRPLLLQLRDSHVVRGNTNGSSLPAGAVSFLLRLSSLPVSLLVYPRLIGNGKLEECYQLPLLPRWKAYELD</sequence>